<dbReference type="InterPro" id="IPR036457">
    <property type="entry name" value="PPM-type-like_dom_sf"/>
</dbReference>
<feature type="repeat" description="TPR" evidence="1">
    <location>
        <begin position="185"/>
        <end position="218"/>
    </location>
</feature>
<dbReference type="PROSITE" id="PS50005">
    <property type="entry name" value="TPR"/>
    <property type="match status" value="1"/>
</dbReference>
<dbReference type="Pfam" id="PF07228">
    <property type="entry name" value="SpoIIE"/>
    <property type="match status" value="1"/>
</dbReference>
<dbReference type="AlphaFoldDB" id="A0A846MPY4"/>
<protein>
    <submittedName>
        <fullName evidence="4">Serine phosphatase RsbU (Regulator of sigma subunit)/Tfp pilus assembly protein PilF</fullName>
    </submittedName>
</protein>
<comment type="caution">
    <text evidence="4">The sequence shown here is derived from an EMBL/GenBank/DDBJ whole genome shotgun (WGS) entry which is preliminary data.</text>
</comment>
<dbReference type="Pfam" id="PF13424">
    <property type="entry name" value="TPR_12"/>
    <property type="match status" value="3"/>
</dbReference>
<dbReference type="Gene3D" id="3.60.40.10">
    <property type="entry name" value="PPM-type phosphatase domain"/>
    <property type="match status" value="1"/>
</dbReference>
<dbReference type="SMART" id="SM00028">
    <property type="entry name" value="TPR"/>
    <property type="match status" value="7"/>
</dbReference>
<dbReference type="InterPro" id="IPR001932">
    <property type="entry name" value="PPM-type_phosphatase-like_dom"/>
</dbReference>
<dbReference type="RefSeq" id="WP_166918744.1">
    <property type="nucleotide sequence ID" value="NZ_JAASRN010000001.1"/>
</dbReference>
<evidence type="ECO:0000313" key="5">
    <source>
        <dbReference type="Proteomes" id="UP000537126"/>
    </source>
</evidence>
<accession>A0A846MPY4</accession>
<dbReference type="InterPro" id="IPR019734">
    <property type="entry name" value="TPR_rpt"/>
</dbReference>
<reference evidence="4 5" key="1">
    <citation type="submission" date="2020-03" db="EMBL/GenBank/DDBJ databases">
        <title>Genomic Encyclopedia of Type Strains, Phase IV (KMG-IV): sequencing the most valuable type-strain genomes for metagenomic binning, comparative biology and taxonomic classification.</title>
        <authorList>
            <person name="Goeker M."/>
        </authorList>
    </citation>
    <scope>NUCLEOTIDE SEQUENCE [LARGE SCALE GENOMIC DNA]</scope>
    <source>
        <strain evidence="4 5">DSM 5718</strain>
    </source>
</reference>
<organism evidence="4 5">
    <name type="scientific">Thermonema lapsum</name>
    <dbReference type="NCBI Taxonomy" id="28195"/>
    <lineage>
        <taxon>Bacteria</taxon>
        <taxon>Pseudomonadati</taxon>
        <taxon>Bacteroidota</taxon>
        <taxon>Cytophagia</taxon>
        <taxon>Cytophagales</taxon>
        <taxon>Thermonemataceae</taxon>
        <taxon>Thermonema</taxon>
    </lineage>
</organism>
<evidence type="ECO:0000256" key="1">
    <source>
        <dbReference type="PROSITE-ProRule" id="PRU00339"/>
    </source>
</evidence>
<dbReference type="SMART" id="SM00331">
    <property type="entry name" value="PP2C_SIG"/>
    <property type="match status" value="1"/>
</dbReference>
<feature type="domain" description="PPM-type phosphatase" evidence="3">
    <location>
        <begin position="424"/>
        <end position="642"/>
    </location>
</feature>
<sequence>MINQKILELERALQETQEEKRQIDLLNELSWSLRDIDLRRAIQLAQHANRLSIRLSDGSIYDFGLAWSSMHLGFYHFLLAQYEDAISRLSQAKRLFQSINHSDGLALTLSRLALTYWHTGEYEKALAYVLEAMHSCENKRNLSYAWASYVLASFYLELKEPRLSMTYYEKALSIFEQHQETGGAARCYNGLGRLYQREGDIVNALHMQNQAIRLQQKIGDQSGYARSLHDIAYILMQQKQYEKALQYAQESLSIRQKLGAKGSIINSKLQIAWLFYHKKLYDKALKEGFHALEIASNIQAKPKLYRIHELLAQVYKAIDDSKKALYHLEQYIQLKEEVIGEDANTRLKRLQISFAIERAEHETEMYRLNNIKLREAYEEIQIKNKQITESIQYARHLQEALLADSKLLRSAFPQSFVIYLPKDIVSGDFYWMSLVPSLFPQTGSEVLLAAGDCTGHGVPGALMTVLCLSMLNQIVQESKICAPAQILNVLDFHLQRTINWKGKRLQNQSADMAMCRLNLKEKKLLFAGAHMDLILIRDQQIQTLRGSRFPVGFPHGKRSFSFTETSIELKKGDMLYLFTDGFADQFGISENRKFMLKRFRHLLLKIADLPTQEQEQLLLSNFHEWKGSLEQTDDVLVIGIRI</sequence>
<dbReference type="Gene3D" id="1.25.40.10">
    <property type="entry name" value="Tetratricopeptide repeat domain"/>
    <property type="match status" value="2"/>
</dbReference>
<dbReference type="Proteomes" id="UP000537126">
    <property type="component" value="Unassembled WGS sequence"/>
</dbReference>
<dbReference type="SUPFAM" id="SSF48452">
    <property type="entry name" value="TPR-like"/>
    <property type="match status" value="2"/>
</dbReference>
<keyword evidence="2" id="KW-0175">Coiled coil</keyword>
<dbReference type="InterPro" id="IPR011990">
    <property type="entry name" value="TPR-like_helical_dom_sf"/>
</dbReference>
<evidence type="ECO:0000259" key="3">
    <source>
        <dbReference type="SMART" id="SM00331"/>
    </source>
</evidence>
<dbReference type="PANTHER" id="PTHR10098">
    <property type="entry name" value="RAPSYN-RELATED"/>
    <property type="match status" value="1"/>
</dbReference>
<keyword evidence="1" id="KW-0802">TPR repeat</keyword>
<keyword evidence="5" id="KW-1185">Reference proteome</keyword>
<evidence type="ECO:0000313" key="4">
    <source>
        <dbReference type="EMBL" id="NIK73515.1"/>
    </source>
</evidence>
<name>A0A846MPY4_9BACT</name>
<proteinExistence type="predicted"/>
<gene>
    <name evidence="4" type="ORF">FHS56_001001</name>
</gene>
<dbReference type="EMBL" id="JAASRN010000001">
    <property type="protein sequence ID" value="NIK73515.1"/>
    <property type="molecule type" value="Genomic_DNA"/>
</dbReference>
<feature type="coiled-coil region" evidence="2">
    <location>
        <begin position="2"/>
        <end position="29"/>
    </location>
</feature>
<evidence type="ECO:0000256" key="2">
    <source>
        <dbReference type="SAM" id="Coils"/>
    </source>
</evidence>